<dbReference type="InterPro" id="IPR028098">
    <property type="entry name" value="Glyco_trans_4-like_N"/>
</dbReference>
<keyword evidence="3" id="KW-0328">Glycosyltransferase</keyword>
<protein>
    <submittedName>
        <fullName evidence="3">Glycosyltransferase</fullName>
        <ecNumber evidence="3">2.4.-.-</ecNumber>
    </submittedName>
</protein>
<evidence type="ECO:0000313" key="3">
    <source>
        <dbReference type="EMBL" id="MFD2698505.1"/>
    </source>
</evidence>
<dbReference type="CDD" id="cd03811">
    <property type="entry name" value="GT4_GT28_WabH-like"/>
    <property type="match status" value="1"/>
</dbReference>
<proteinExistence type="predicted"/>
<dbReference type="Proteomes" id="UP001597357">
    <property type="component" value="Unassembled WGS sequence"/>
</dbReference>
<dbReference type="InterPro" id="IPR001296">
    <property type="entry name" value="Glyco_trans_1"/>
</dbReference>
<dbReference type="EC" id="2.4.-.-" evidence="3"/>
<dbReference type="SUPFAM" id="SSF53756">
    <property type="entry name" value="UDP-Glycosyltransferase/glycogen phosphorylase"/>
    <property type="match status" value="1"/>
</dbReference>
<evidence type="ECO:0000259" key="2">
    <source>
        <dbReference type="Pfam" id="PF13439"/>
    </source>
</evidence>
<name>A0ABW5SGI9_9FLAO</name>
<organism evidence="3 4">
    <name type="scientific">Mesonia sediminis</name>
    <dbReference type="NCBI Taxonomy" id="1703946"/>
    <lineage>
        <taxon>Bacteria</taxon>
        <taxon>Pseudomonadati</taxon>
        <taxon>Bacteroidota</taxon>
        <taxon>Flavobacteriia</taxon>
        <taxon>Flavobacteriales</taxon>
        <taxon>Flavobacteriaceae</taxon>
        <taxon>Mesonia</taxon>
    </lineage>
</organism>
<feature type="domain" description="Glycosyl transferase family 1" evidence="1">
    <location>
        <begin position="191"/>
        <end position="348"/>
    </location>
</feature>
<dbReference type="Pfam" id="PF00534">
    <property type="entry name" value="Glycos_transf_1"/>
    <property type="match status" value="1"/>
</dbReference>
<dbReference type="RefSeq" id="WP_379048174.1">
    <property type="nucleotide sequence ID" value="NZ_JBHULZ010000041.1"/>
</dbReference>
<feature type="domain" description="Glycosyltransferase subfamily 4-like N-terminal" evidence="2">
    <location>
        <begin position="15"/>
        <end position="184"/>
    </location>
</feature>
<keyword evidence="3" id="KW-0808">Transferase</keyword>
<gene>
    <name evidence="3" type="ORF">ACFSQ0_10915</name>
</gene>
<dbReference type="Gene3D" id="3.40.50.2000">
    <property type="entry name" value="Glycogen Phosphorylase B"/>
    <property type="match status" value="2"/>
</dbReference>
<reference evidence="4" key="1">
    <citation type="journal article" date="2019" name="Int. J. Syst. Evol. Microbiol.">
        <title>The Global Catalogue of Microorganisms (GCM) 10K type strain sequencing project: providing services to taxonomists for standard genome sequencing and annotation.</title>
        <authorList>
            <consortium name="The Broad Institute Genomics Platform"/>
            <consortium name="The Broad Institute Genome Sequencing Center for Infectious Disease"/>
            <person name="Wu L."/>
            <person name="Ma J."/>
        </authorList>
    </citation>
    <scope>NUCLEOTIDE SEQUENCE [LARGE SCALE GENOMIC DNA]</scope>
    <source>
        <strain evidence="4">KCTC 42255</strain>
    </source>
</reference>
<evidence type="ECO:0000259" key="1">
    <source>
        <dbReference type="Pfam" id="PF00534"/>
    </source>
</evidence>
<comment type="caution">
    <text evidence="3">The sequence shown here is derived from an EMBL/GenBank/DDBJ whole genome shotgun (WGS) entry which is preliminary data.</text>
</comment>
<sequence length="376" mass="43352">MKIKLLFIYGELGGGGAERVLLDLLANLDRDRYEVDLCIIVNGGVLLREVPAFVNIIPLYSTYTWQYKLALRLSKWGISNYLFKRVLSKKISKKYDVEISFLEGMPLKLHALLNTKTKKLTWVHCDLFNFHYTKSQFYANEEVKAYNKMDKVVCVSNDSLVAFNQRFPNCDTEKKVIYNPLDIEKIKLLAREFHLNKENRFTIIFVGRLTLQKQPQRIIRLAAKFKKANIRVHFQIIGDGELKEDLKNLAKKLDVLEMVEFLGFVKNPYPNIKKADLLLSCSAYEGFGLVICEAMCLGTAVVATRTAGPTEIIQNNKYGILCEQNEEAIYKAVLTMIQDKELRQYYQRVGFERANDFSVNNTVREFDILISNILAK</sequence>
<dbReference type="PANTHER" id="PTHR12526">
    <property type="entry name" value="GLYCOSYLTRANSFERASE"/>
    <property type="match status" value="1"/>
</dbReference>
<accession>A0ABW5SGI9</accession>
<dbReference type="Pfam" id="PF13439">
    <property type="entry name" value="Glyco_transf_4"/>
    <property type="match status" value="1"/>
</dbReference>
<dbReference type="EMBL" id="JBHULZ010000041">
    <property type="protein sequence ID" value="MFD2698505.1"/>
    <property type="molecule type" value="Genomic_DNA"/>
</dbReference>
<dbReference type="PANTHER" id="PTHR12526:SF630">
    <property type="entry name" value="GLYCOSYLTRANSFERASE"/>
    <property type="match status" value="1"/>
</dbReference>
<dbReference type="GO" id="GO:0016757">
    <property type="term" value="F:glycosyltransferase activity"/>
    <property type="evidence" value="ECO:0007669"/>
    <property type="project" value="UniProtKB-KW"/>
</dbReference>
<evidence type="ECO:0000313" key="4">
    <source>
        <dbReference type="Proteomes" id="UP001597357"/>
    </source>
</evidence>
<keyword evidence="4" id="KW-1185">Reference proteome</keyword>